<organism evidence="2 3">
    <name type="scientific">Pseudocohnilembus persalinus</name>
    <name type="common">Ciliate</name>
    <dbReference type="NCBI Taxonomy" id="266149"/>
    <lineage>
        <taxon>Eukaryota</taxon>
        <taxon>Sar</taxon>
        <taxon>Alveolata</taxon>
        <taxon>Ciliophora</taxon>
        <taxon>Intramacronucleata</taxon>
        <taxon>Oligohymenophorea</taxon>
        <taxon>Scuticociliatia</taxon>
        <taxon>Philasterida</taxon>
        <taxon>Pseudocohnilembidae</taxon>
        <taxon>Pseudocohnilembus</taxon>
    </lineage>
</organism>
<keyword evidence="3" id="KW-1185">Reference proteome</keyword>
<gene>
    <name evidence="2" type="ORF">PPERSA_06892</name>
</gene>
<feature type="compositionally biased region" description="Low complexity" evidence="1">
    <location>
        <begin position="1"/>
        <end position="17"/>
    </location>
</feature>
<evidence type="ECO:0000256" key="1">
    <source>
        <dbReference type="SAM" id="MobiDB-lite"/>
    </source>
</evidence>
<dbReference type="AlphaFoldDB" id="A0A0V0QYY8"/>
<comment type="caution">
    <text evidence="2">The sequence shown here is derived from an EMBL/GenBank/DDBJ whole genome shotgun (WGS) entry which is preliminary data.</text>
</comment>
<dbReference type="InParanoid" id="A0A0V0QYY8"/>
<sequence>MGCGNSKSQSSKNLKQLNKQKKPQIKIQVALSIEEEQLQNKKIDQFDYTQNKIWNTEHQQKCISNLSIKTNRQNSDEQQISKPIILKNSLNKKQEKSISVRQLAKKVKEQKSIYQKNNLSLFNNKDYEDHVQVSTTQTGFTSTTKYQTTSSNFSQIQY</sequence>
<evidence type="ECO:0000313" key="3">
    <source>
        <dbReference type="Proteomes" id="UP000054937"/>
    </source>
</evidence>
<dbReference type="Proteomes" id="UP000054937">
    <property type="component" value="Unassembled WGS sequence"/>
</dbReference>
<accession>A0A0V0QYY8</accession>
<protein>
    <submittedName>
        <fullName evidence="2">Uncharacterized protein</fullName>
    </submittedName>
</protein>
<dbReference type="EMBL" id="LDAU01000084">
    <property type="protein sequence ID" value="KRX07277.1"/>
    <property type="molecule type" value="Genomic_DNA"/>
</dbReference>
<reference evidence="2 3" key="1">
    <citation type="journal article" date="2015" name="Sci. Rep.">
        <title>Genome of the facultative scuticociliatosis pathogen Pseudocohnilembus persalinus provides insight into its virulence through horizontal gene transfer.</title>
        <authorList>
            <person name="Xiong J."/>
            <person name="Wang G."/>
            <person name="Cheng J."/>
            <person name="Tian M."/>
            <person name="Pan X."/>
            <person name="Warren A."/>
            <person name="Jiang C."/>
            <person name="Yuan D."/>
            <person name="Miao W."/>
        </authorList>
    </citation>
    <scope>NUCLEOTIDE SEQUENCE [LARGE SCALE GENOMIC DNA]</scope>
    <source>
        <strain evidence="2">36N120E</strain>
    </source>
</reference>
<proteinExistence type="predicted"/>
<evidence type="ECO:0000313" key="2">
    <source>
        <dbReference type="EMBL" id="KRX07277.1"/>
    </source>
</evidence>
<feature type="region of interest" description="Disordered" evidence="1">
    <location>
        <begin position="1"/>
        <end position="24"/>
    </location>
</feature>
<name>A0A0V0QYY8_PSEPJ</name>